<dbReference type="HOGENOM" id="CLU_122744_0_0_9"/>
<name>B1I5L2_DESAP</name>
<proteinExistence type="predicted"/>
<reference evidence="1 2" key="2">
    <citation type="journal article" date="2008" name="Science">
        <title>Environmental genomics reveals a single-species ecosystem deep within Earth.</title>
        <authorList>
            <person name="Chivian D."/>
            <person name="Brodie E.L."/>
            <person name="Alm E.J."/>
            <person name="Culley D.E."/>
            <person name="Dehal P.S."/>
            <person name="Desantis T.Z."/>
            <person name="Gihring T.M."/>
            <person name="Lapidus A."/>
            <person name="Lin L.H."/>
            <person name="Lowry S.R."/>
            <person name="Moser D.P."/>
            <person name="Richardson P.M."/>
            <person name="Southam G."/>
            <person name="Wanger G."/>
            <person name="Pratt L.M."/>
            <person name="Andersen G.L."/>
            <person name="Hazen T.C."/>
            <person name="Brockman F.J."/>
            <person name="Arkin A.P."/>
            <person name="Onstott T.C."/>
        </authorList>
    </citation>
    <scope>NUCLEOTIDE SEQUENCE [LARGE SCALE GENOMIC DNA]</scope>
    <source>
        <strain evidence="1 2">MP104C</strain>
    </source>
</reference>
<organism evidence="1 2">
    <name type="scientific">Desulforudis audaxviator (strain MP104C)</name>
    <dbReference type="NCBI Taxonomy" id="477974"/>
    <lineage>
        <taxon>Bacteria</taxon>
        <taxon>Bacillati</taxon>
        <taxon>Bacillota</taxon>
        <taxon>Clostridia</taxon>
        <taxon>Thermoanaerobacterales</taxon>
        <taxon>Candidatus Desulforudaceae</taxon>
        <taxon>Candidatus Desulforudis</taxon>
    </lineage>
</organism>
<reference evidence="2" key="1">
    <citation type="submission" date="2007-10" db="EMBL/GenBank/DDBJ databases">
        <title>Complete sequence of chromosome of Desulforudis audaxviator MP104C.</title>
        <authorList>
            <person name="Copeland A."/>
            <person name="Lucas S."/>
            <person name="Lapidus A."/>
            <person name="Barry K."/>
            <person name="Glavina del Rio T."/>
            <person name="Dalin E."/>
            <person name="Tice H."/>
            <person name="Bruce D."/>
            <person name="Pitluck S."/>
            <person name="Lowry S.R."/>
            <person name="Larimer F."/>
            <person name="Land M.L."/>
            <person name="Hauser L."/>
            <person name="Kyrpides N."/>
            <person name="Ivanova N.N."/>
            <person name="Richardson P."/>
        </authorList>
    </citation>
    <scope>NUCLEOTIDE SEQUENCE [LARGE SCALE GENOMIC DNA]</scope>
    <source>
        <strain evidence="2">MP104C</strain>
    </source>
</reference>
<accession>B1I5L2</accession>
<dbReference type="Proteomes" id="UP000008544">
    <property type="component" value="Chromosome"/>
</dbReference>
<dbReference type="CDD" id="cd09766">
    <property type="entry name" value="Csx15_I-U"/>
    <property type="match status" value="1"/>
</dbReference>
<dbReference type="RefSeq" id="WP_012302897.1">
    <property type="nucleotide sequence ID" value="NC_010424.1"/>
</dbReference>
<sequence>MILLNFSHPLTAEQLQQLEELAGRKVDRVVEIDAQIDPQQPIVPQVVGMVDRAGLTTEEWQTLPILINPPSLNFSAATLLAELHGRCGYFLPVVRLRPVANSVPPRFEVAEIVNLQAVREGARGKR</sequence>
<evidence type="ECO:0000313" key="1">
    <source>
        <dbReference type="EMBL" id="ACA60321.1"/>
    </source>
</evidence>
<protein>
    <submittedName>
        <fullName evidence="1">Uncharacterized protein</fullName>
    </submittedName>
</protein>
<dbReference type="AlphaFoldDB" id="B1I5L2"/>
<dbReference type="KEGG" id="dau:Daud_1825"/>
<dbReference type="OrthoDB" id="597445at2"/>
<dbReference type="NCBIfam" id="NF040560">
    <property type="entry name" value="CAS_Csx15"/>
    <property type="match status" value="1"/>
</dbReference>
<keyword evidence="2" id="KW-1185">Reference proteome</keyword>
<dbReference type="eggNOG" id="COG2865">
    <property type="taxonomic scope" value="Bacteria"/>
</dbReference>
<gene>
    <name evidence="1" type="ordered locus">Daud_1825</name>
</gene>
<evidence type="ECO:0000313" key="2">
    <source>
        <dbReference type="Proteomes" id="UP000008544"/>
    </source>
</evidence>
<dbReference type="STRING" id="477974.Daud_1825"/>
<dbReference type="EMBL" id="CP000860">
    <property type="protein sequence ID" value="ACA60321.1"/>
    <property type="molecule type" value="Genomic_DNA"/>
</dbReference>